<evidence type="ECO:0000256" key="4">
    <source>
        <dbReference type="ARBA" id="ARBA00022692"/>
    </source>
</evidence>
<sequence>MAQTAAQAIDQVPADHRIRRGHTPAFLLTPAGLILIVLVFAPLAFLCFTSFTDFNQRSLFTGEFNVTGFAQFANVLADDEFYKALLRTFLFTFALVAGSMLIGMGVGHMMTRLGGVMRYIVTFVLIFAWAMPNVASSIVWKWLFSPGYGIVNWMLSRLHVFGDVTNMSWANNTWLAFVCIWLLVVWQAVPYIAITLYAAETQADLSCIEAAQLDGAGPLRIYWQIIVPLIQPSIMVVTMLSIIWDFNVFNQIWLVSAGGPKGTTSTIGVFTYKKAFVDFNIGQGAAISIITTVILMLLTSIYIRNLLKSGEDL</sequence>
<evidence type="ECO:0000256" key="7">
    <source>
        <dbReference type="RuleBase" id="RU363032"/>
    </source>
</evidence>
<dbReference type="Proteomes" id="UP000710815">
    <property type="component" value="Unassembled WGS sequence"/>
</dbReference>
<comment type="similarity">
    <text evidence="7">Belongs to the binding-protein-dependent transport system permease family.</text>
</comment>
<feature type="transmembrane region" description="Helical" evidence="7">
    <location>
        <begin position="281"/>
        <end position="303"/>
    </location>
</feature>
<dbReference type="PROSITE" id="PS50928">
    <property type="entry name" value="ABC_TM1"/>
    <property type="match status" value="1"/>
</dbReference>
<accession>A0ABS9VX27</accession>
<evidence type="ECO:0000259" key="8">
    <source>
        <dbReference type="PROSITE" id="PS50928"/>
    </source>
</evidence>
<feature type="transmembrane region" description="Helical" evidence="7">
    <location>
        <begin position="221"/>
        <end position="244"/>
    </location>
</feature>
<proteinExistence type="inferred from homology"/>
<dbReference type="PANTHER" id="PTHR30193:SF37">
    <property type="entry name" value="INNER MEMBRANE ABC TRANSPORTER PERMEASE PROTEIN YCJO"/>
    <property type="match status" value="1"/>
</dbReference>
<dbReference type="Gene3D" id="1.10.3720.10">
    <property type="entry name" value="MetI-like"/>
    <property type="match status" value="1"/>
</dbReference>
<keyword evidence="2 7" id="KW-0813">Transport</keyword>
<evidence type="ECO:0000256" key="3">
    <source>
        <dbReference type="ARBA" id="ARBA00022475"/>
    </source>
</evidence>
<dbReference type="InterPro" id="IPR051393">
    <property type="entry name" value="ABC_transporter_permease"/>
</dbReference>
<feature type="transmembrane region" description="Helical" evidence="7">
    <location>
        <begin position="25"/>
        <end position="51"/>
    </location>
</feature>
<keyword evidence="5 7" id="KW-1133">Transmembrane helix</keyword>
<evidence type="ECO:0000313" key="10">
    <source>
        <dbReference type="Proteomes" id="UP000710815"/>
    </source>
</evidence>
<reference evidence="9 10" key="1">
    <citation type="journal article" date="2021" name="Environ. Microbiol.">
        <title>Genetic insights into the dark matter of the mammalian gut microbiota through targeted genome reconstruction.</title>
        <authorList>
            <person name="Lugli G.A."/>
            <person name="Alessandri G."/>
            <person name="Milani C."/>
            <person name="Viappiani A."/>
            <person name="Fontana F."/>
            <person name="Tarracchini C."/>
            <person name="Mancabelli L."/>
            <person name="Argentini C."/>
            <person name="Ruiz L."/>
            <person name="Margolles A."/>
            <person name="van Sinderen D."/>
            <person name="Turroni F."/>
            <person name="Ventura M."/>
        </authorList>
    </citation>
    <scope>NUCLEOTIDE SEQUENCE [LARGE SCALE GENOMIC DNA]</scope>
    <source>
        <strain evidence="9 10">MA1</strain>
    </source>
</reference>
<dbReference type="CDD" id="cd06261">
    <property type="entry name" value="TM_PBP2"/>
    <property type="match status" value="1"/>
</dbReference>
<feature type="transmembrane region" description="Helical" evidence="7">
    <location>
        <begin position="119"/>
        <end position="143"/>
    </location>
</feature>
<name>A0ABS9VX27_9BIFI</name>
<feature type="transmembrane region" description="Helical" evidence="7">
    <location>
        <begin position="84"/>
        <end position="107"/>
    </location>
</feature>
<dbReference type="InterPro" id="IPR000515">
    <property type="entry name" value="MetI-like"/>
</dbReference>
<comment type="subcellular location">
    <subcellularLocation>
        <location evidence="1 7">Cell membrane</location>
        <topology evidence="1 7">Multi-pass membrane protein</topology>
    </subcellularLocation>
</comment>
<feature type="domain" description="ABC transmembrane type-1" evidence="8">
    <location>
        <begin position="85"/>
        <end position="302"/>
    </location>
</feature>
<dbReference type="Pfam" id="PF00528">
    <property type="entry name" value="BPD_transp_1"/>
    <property type="match status" value="1"/>
</dbReference>
<dbReference type="PANTHER" id="PTHR30193">
    <property type="entry name" value="ABC TRANSPORTER PERMEASE PROTEIN"/>
    <property type="match status" value="1"/>
</dbReference>
<keyword evidence="10" id="KW-1185">Reference proteome</keyword>
<feature type="transmembrane region" description="Helical" evidence="7">
    <location>
        <begin position="174"/>
        <end position="200"/>
    </location>
</feature>
<evidence type="ECO:0000256" key="1">
    <source>
        <dbReference type="ARBA" id="ARBA00004651"/>
    </source>
</evidence>
<dbReference type="EMBL" id="JAFEJT020000049">
    <property type="protein sequence ID" value="MCH9276655.1"/>
    <property type="molecule type" value="Genomic_DNA"/>
</dbReference>
<dbReference type="RefSeq" id="WP_241514362.1">
    <property type="nucleotide sequence ID" value="NZ_JAFEJT020000049.1"/>
</dbReference>
<evidence type="ECO:0000256" key="5">
    <source>
        <dbReference type="ARBA" id="ARBA00022989"/>
    </source>
</evidence>
<comment type="caution">
    <text evidence="9">The sequence shown here is derived from an EMBL/GenBank/DDBJ whole genome shotgun (WGS) entry which is preliminary data.</text>
</comment>
<keyword evidence="4 7" id="KW-0812">Transmembrane</keyword>
<evidence type="ECO:0000256" key="6">
    <source>
        <dbReference type="ARBA" id="ARBA00023136"/>
    </source>
</evidence>
<organism evidence="9 10">
    <name type="scientific">Bifidobacterium amazonense</name>
    <dbReference type="NCBI Taxonomy" id="2809027"/>
    <lineage>
        <taxon>Bacteria</taxon>
        <taxon>Bacillati</taxon>
        <taxon>Actinomycetota</taxon>
        <taxon>Actinomycetes</taxon>
        <taxon>Bifidobacteriales</taxon>
        <taxon>Bifidobacteriaceae</taxon>
        <taxon>Bifidobacterium</taxon>
    </lineage>
</organism>
<gene>
    <name evidence="9" type="ORF">JS533_010300</name>
</gene>
<evidence type="ECO:0000313" key="9">
    <source>
        <dbReference type="EMBL" id="MCH9276655.1"/>
    </source>
</evidence>
<dbReference type="InterPro" id="IPR035906">
    <property type="entry name" value="MetI-like_sf"/>
</dbReference>
<keyword evidence="3" id="KW-1003">Cell membrane</keyword>
<dbReference type="SUPFAM" id="SSF161098">
    <property type="entry name" value="MetI-like"/>
    <property type="match status" value="1"/>
</dbReference>
<protein>
    <submittedName>
        <fullName evidence="9">Sugar ABC transporter permease</fullName>
    </submittedName>
</protein>
<keyword evidence="6 7" id="KW-0472">Membrane</keyword>
<reference evidence="9 10" key="2">
    <citation type="journal article" date="2021" name="Syst. Appl. Microbiol.">
        <title>Phylogenetic classification of ten novel species belonging to the genus Bifidobacterium comprising B. phasiani sp. nov., B. pongonis sp. nov., B. saguinibicoloris sp. nov., B. colobi sp. nov., B. simiiventris sp. nov., B. santillanense sp. nov., B. miconis sp. nov., B. amazonense sp. nov., B. pluvialisilvae sp. nov., and B. miconisargentati sp. nov.</title>
        <authorList>
            <person name="Lugli G.A."/>
            <person name="Calvete-Torre I."/>
            <person name="Alessandri G."/>
            <person name="Milani C."/>
            <person name="Turroni F."/>
            <person name="Laiolo P."/>
            <person name="Ossiprandi M.C."/>
            <person name="Margolles A."/>
            <person name="Ruiz L."/>
            <person name="Ventura M."/>
        </authorList>
    </citation>
    <scope>NUCLEOTIDE SEQUENCE [LARGE SCALE GENOMIC DNA]</scope>
    <source>
        <strain evidence="9 10">MA1</strain>
    </source>
</reference>
<evidence type="ECO:0000256" key="2">
    <source>
        <dbReference type="ARBA" id="ARBA00022448"/>
    </source>
</evidence>